<gene>
    <name evidence="5" type="ORF">GQF03_12925</name>
</gene>
<evidence type="ECO:0000313" key="5">
    <source>
        <dbReference type="EMBL" id="MZR23233.1"/>
    </source>
</evidence>
<sequence>MYKSHQGRAVNLTKERIEAMVECGAWSNKLITDYFDEWASKNPDKPAIVSYSVESSERQEISYGELQALSFQIAAMLQSRGVGLGDIVSFQMVNRIEVTAITLAAVRLGAAVNPLMPVLRTRELTHILETTESNILIVARAFRGFSYEEMAKDLQANIKTLDHVIVLDDDPAFSRPAKGRGADLIDAERPDPNELFEIMFTSGTTGRPKGVMHTANTLFANIMQTSERFRLTDNDVIFCPTPMAHQLGFLFGVLSPAYCGCTAVLLDAWVPEMAVDILEREKATFCMGATPFLTDVTNYPNIKERDIENFRLFVSGGAPIPSALVTKAIENLSAAIVSVWGMTEVLAVTTVKIDDPAEKASGSDGCVTPHTEIRIVNESGELLDSGQEGTLETRGATICVGYLKQPDAFVLKDGWFDTGDLARMDEDGYIRITGRKKDIIIRGGENISVAEIEGLLFKHPSITAVAIVAMPDDRLGERACAYVCVTPGCALKLSDITGFLGEYGVAKVYYPERLEIIDQMPMTVTGKIQKFELRERAKALA</sequence>
<evidence type="ECO:0000259" key="4">
    <source>
        <dbReference type="Pfam" id="PF13193"/>
    </source>
</evidence>
<name>A0A845MGT2_9PROT</name>
<dbReference type="GO" id="GO:0031956">
    <property type="term" value="F:medium-chain fatty acid-CoA ligase activity"/>
    <property type="evidence" value="ECO:0007669"/>
    <property type="project" value="TreeGrafter"/>
</dbReference>
<dbReference type="RefSeq" id="WP_161339697.1">
    <property type="nucleotide sequence ID" value="NZ_JBHSDG010000003.1"/>
</dbReference>
<organism evidence="5 6">
    <name type="scientific">Sneathiella chungangensis</name>
    <dbReference type="NCBI Taxonomy" id="1418234"/>
    <lineage>
        <taxon>Bacteria</taxon>
        <taxon>Pseudomonadati</taxon>
        <taxon>Pseudomonadota</taxon>
        <taxon>Alphaproteobacteria</taxon>
        <taxon>Sneathiellales</taxon>
        <taxon>Sneathiellaceae</taxon>
        <taxon>Sneathiella</taxon>
    </lineage>
</organism>
<dbReference type="InterPro" id="IPR020845">
    <property type="entry name" value="AMP-binding_CS"/>
</dbReference>
<comment type="similarity">
    <text evidence="1">Belongs to the ATP-dependent AMP-binding enzyme family.</text>
</comment>
<dbReference type="Pfam" id="PF00501">
    <property type="entry name" value="AMP-binding"/>
    <property type="match status" value="1"/>
</dbReference>
<dbReference type="Gene3D" id="3.30.300.30">
    <property type="match status" value="1"/>
</dbReference>
<dbReference type="OrthoDB" id="9803968at2"/>
<feature type="domain" description="AMP-binding enzyme C-terminal" evidence="4">
    <location>
        <begin position="451"/>
        <end position="527"/>
    </location>
</feature>
<dbReference type="Gene3D" id="3.40.50.12780">
    <property type="entry name" value="N-terminal domain of ligase-like"/>
    <property type="match status" value="1"/>
</dbReference>
<proteinExistence type="inferred from homology"/>
<comment type="caution">
    <text evidence="5">The sequence shown here is derived from an EMBL/GenBank/DDBJ whole genome shotgun (WGS) entry which is preliminary data.</text>
</comment>
<keyword evidence="6" id="KW-1185">Reference proteome</keyword>
<protein>
    <submittedName>
        <fullName evidence="5">AMP-binding protein</fullName>
    </submittedName>
</protein>
<dbReference type="EMBL" id="WTVA01000014">
    <property type="protein sequence ID" value="MZR23233.1"/>
    <property type="molecule type" value="Genomic_DNA"/>
</dbReference>
<evidence type="ECO:0000259" key="3">
    <source>
        <dbReference type="Pfam" id="PF00501"/>
    </source>
</evidence>
<dbReference type="Pfam" id="PF13193">
    <property type="entry name" value="AMP-binding_C"/>
    <property type="match status" value="1"/>
</dbReference>
<dbReference type="InterPro" id="IPR045851">
    <property type="entry name" value="AMP-bd_C_sf"/>
</dbReference>
<dbReference type="PROSITE" id="PS00455">
    <property type="entry name" value="AMP_BINDING"/>
    <property type="match status" value="1"/>
</dbReference>
<evidence type="ECO:0000256" key="1">
    <source>
        <dbReference type="ARBA" id="ARBA00006432"/>
    </source>
</evidence>
<dbReference type="AlphaFoldDB" id="A0A845MGT2"/>
<dbReference type="InterPro" id="IPR000873">
    <property type="entry name" value="AMP-dep_synth/lig_dom"/>
</dbReference>
<evidence type="ECO:0000313" key="6">
    <source>
        <dbReference type="Proteomes" id="UP000445696"/>
    </source>
</evidence>
<feature type="domain" description="AMP-dependent synthetase/ligase" evidence="3">
    <location>
        <begin position="35"/>
        <end position="403"/>
    </location>
</feature>
<dbReference type="PANTHER" id="PTHR43201:SF5">
    <property type="entry name" value="MEDIUM-CHAIN ACYL-COA LIGASE ACSF2, MITOCHONDRIAL"/>
    <property type="match status" value="1"/>
</dbReference>
<reference evidence="5 6" key="1">
    <citation type="journal article" date="2014" name="Int. J. Syst. Evol. Microbiol.">
        <title>Sneathiella chungangensis sp. nov., isolated from a marine sand, and emended description of the genus Sneathiella.</title>
        <authorList>
            <person name="Siamphan C."/>
            <person name="Kim H."/>
            <person name="Lee J.S."/>
            <person name="Kim W."/>
        </authorList>
    </citation>
    <scope>NUCLEOTIDE SEQUENCE [LARGE SCALE GENOMIC DNA]</scope>
    <source>
        <strain evidence="5 6">KCTC 32476</strain>
    </source>
</reference>
<accession>A0A845MGT2</accession>
<dbReference type="InterPro" id="IPR025110">
    <property type="entry name" value="AMP-bd_C"/>
</dbReference>
<dbReference type="InterPro" id="IPR042099">
    <property type="entry name" value="ANL_N_sf"/>
</dbReference>
<dbReference type="Proteomes" id="UP000445696">
    <property type="component" value="Unassembled WGS sequence"/>
</dbReference>
<dbReference type="PANTHER" id="PTHR43201">
    <property type="entry name" value="ACYL-COA SYNTHETASE"/>
    <property type="match status" value="1"/>
</dbReference>
<dbReference type="GO" id="GO:0006631">
    <property type="term" value="P:fatty acid metabolic process"/>
    <property type="evidence" value="ECO:0007669"/>
    <property type="project" value="TreeGrafter"/>
</dbReference>
<keyword evidence="2" id="KW-0436">Ligase</keyword>
<evidence type="ECO:0000256" key="2">
    <source>
        <dbReference type="ARBA" id="ARBA00022598"/>
    </source>
</evidence>
<dbReference type="SUPFAM" id="SSF56801">
    <property type="entry name" value="Acetyl-CoA synthetase-like"/>
    <property type="match status" value="1"/>
</dbReference>